<evidence type="ECO:0000256" key="4">
    <source>
        <dbReference type="RuleBase" id="RU000682"/>
    </source>
</evidence>
<dbReference type="GO" id="GO:0003677">
    <property type="term" value="F:DNA binding"/>
    <property type="evidence" value="ECO:0007669"/>
    <property type="project" value="UniProtKB-KW"/>
</dbReference>
<dbReference type="CDD" id="cd00086">
    <property type="entry name" value="homeodomain"/>
    <property type="match status" value="1"/>
</dbReference>
<dbReference type="Gene3D" id="1.10.10.60">
    <property type="entry name" value="Homeodomain-like"/>
    <property type="match status" value="1"/>
</dbReference>
<dbReference type="Proteomes" id="UP001447188">
    <property type="component" value="Unassembled WGS sequence"/>
</dbReference>
<organism evidence="7 8">
    <name type="scientific">Discina gigas</name>
    <dbReference type="NCBI Taxonomy" id="1032678"/>
    <lineage>
        <taxon>Eukaryota</taxon>
        <taxon>Fungi</taxon>
        <taxon>Dikarya</taxon>
        <taxon>Ascomycota</taxon>
        <taxon>Pezizomycotina</taxon>
        <taxon>Pezizomycetes</taxon>
        <taxon>Pezizales</taxon>
        <taxon>Discinaceae</taxon>
        <taxon>Discina</taxon>
    </lineage>
</organism>
<comment type="caution">
    <text evidence="7">The sequence shown here is derived from an EMBL/GenBank/DDBJ whole genome shotgun (WGS) entry which is preliminary data.</text>
</comment>
<dbReference type="EMBL" id="JBBBZM010000048">
    <property type="protein sequence ID" value="KAL0636540.1"/>
    <property type="molecule type" value="Genomic_DNA"/>
</dbReference>
<dbReference type="PANTHER" id="PTHR24324:SF9">
    <property type="entry name" value="HOMEOBOX DOMAIN-CONTAINING PROTEIN"/>
    <property type="match status" value="1"/>
</dbReference>
<dbReference type="PANTHER" id="PTHR24324">
    <property type="entry name" value="HOMEOBOX PROTEIN HHEX"/>
    <property type="match status" value="1"/>
</dbReference>
<evidence type="ECO:0000259" key="6">
    <source>
        <dbReference type="PROSITE" id="PS50071"/>
    </source>
</evidence>
<feature type="compositionally biased region" description="Low complexity" evidence="5">
    <location>
        <begin position="277"/>
        <end position="297"/>
    </location>
</feature>
<evidence type="ECO:0000313" key="8">
    <source>
        <dbReference type="Proteomes" id="UP001447188"/>
    </source>
</evidence>
<dbReference type="SUPFAM" id="SSF46689">
    <property type="entry name" value="Homeodomain-like"/>
    <property type="match status" value="1"/>
</dbReference>
<feature type="compositionally biased region" description="Acidic residues" evidence="5">
    <location>
        <begin position="241"/>
        <end position="263"/>
    </location>
</feature>
<gene>
    <name evidence="7" type="primary">YOX1</name>
    <name evidence="7" type="ORF">Q9L58_004494</name>
</gene>
<dbReference type="SMART" id="SM00389">
    <property type="entry name" value="HOX"/>
    <property type="match status" value="1"/>
</dbReference>
<reference evidence="7 8" key="1">
    <citation type="submission" date="2024-02" db="EMBL/GenBank/DDBJ databases">
        <title>Discinaceae phylogenomics.</title>
        <authorList>
            <person name="Dirks A.C."/>
            <person name="James T.Y."/>
        </authorList>
    </citation>
    <scope>NUCLEOTIDE SEQUENCE [LARGE SCALE GENOMIC DNA]</scope>
    <source>
        <strain evidence="7 8">ACD0624</strain>
    </source>
</reference>
<feature type="compositionally biased region" description="Low complexity" evidence="5">
    <location>
        <begin position="350"/>
        <end position="360"/>
    </location>
</feature>
<feature type="compositionally biased region" description="Basic residues" evidence="5">
    <location>
        <begin position="178"/>
        <end position="193"/>
    </location>
</feature>
<dbReference type="InterPro" id="IPR001356">
    <property type="entry name" value="HD"/>
</dbReference>
<feature type="region of interest" description="Disordered" evidence="5">
    <location>
        <begin position="411"/>
        <end position="557"/>
    </location>
</feature>
<protein>
    <submittedName>
        <fullName evidence="7">Homeobox protein yox1</fullName>
    </submittedName>
</protein>
<accession>A0ABR3GKU0</accession>
<feature type="compositionally biased region" description="Polar residues" evidence="5">
    <location>
        <begin position="490"/>
        <end position="500"/>
    </location>
</feature>
<keyword evidence="1 3" id="KW-0238">DNA-binding</keyword>
<evidence type="ECO:0000313" key="7">
    <source>
        <dbReference type="EMBL" id="KAL0636540.1"/>
    </source>
</evidence>
<evidence type="ECO:0000256" key="3">
    <source>
        <dbReference type="PROSITE-ProRule" id="PRU00108"/>
    </source>
</evidence>
<feature type="compositionally biased region" description="Basic and acidic residues" evidence="5">
    <location>
        <begin position="510"/>
        <end position="523"/>
    </location>
</feature>
<dbReference type="InterPro" id="IPR051000">
    <property type="entry name" value="Homeobox_DNA-bind_prot"/>
</dbReference>
<feature type="region of interest" description="Disordered" evidence="5">
    <location>
        <begin position="119"/>
        <end position="202"/>
    </location>
</feature>
<keyword evidence="2 3" id="KW-0371">Homeobox</keyword>
<evidence type="ECO:0000256" key="1">
    <source>
        <dbReference type="ARBA" id="ARBA00023125"/>
    </source>
</evidence>
<sequence length="623" mass="69362">MEPVTEPHPSSSNSNYAFITHSQETLPRNLPPSIDNATLARRRRRRTSAHDQAILEDEYRRCDRPDKTKRKEITHRVQMGEKEVQIWFQNKRQSARRKAKPLLPHEIIPNAPPFAGPAPPLLLLLPPPRPPPPPPPPLPSSSQYSFEHSQPTSFSFSFSSEQGGCVQTCFDEEEERARRSRRHRHRHHHRRRASVSSCASPTLACSFSSDVSASRGSAYLGLSDDDDDLDLDLDLDRYDLDDRDEGEDREDEDEEEDEEDEDTDTRYSSSKRQKLTSRSSPPVFSPLPSSLPSTYDLPEPEMTTSAHQRLQDVLSSTPAAAPPPPPRRSNPRRTTAPTTPHHQPPRLLKRSSSIRLSTSLEGKATVVLDEAPSSPPPSLQVPASAPRSTGAPQRRIVDSKIWEFYCDNQAMIRSPGHPNLQPSEAKQALGLLRSKTKPLPISDVSPVTQKKKKTTTTTSTPPPAPAPARRPLHSSPTKAKKKRKIISQRAIATTRSKPLSQKQQQQQQELPRDPGHESDKENRPPGAPVSPPPEPRRCVEGVQKSRKRKRPVGDDGRRILGDVSAAVAAACEEEEEVVSGSSQLDAEMETALLPLPLPLPPPVRVDEMECVENLLSLRGGTWR</sequence>
<comment type="subcellular location">
    <subcellularLocation>
        <location evidence="3 4">Nucleus</location>
    </subcellularLocation>
</comment>
<feature type="compositionally biased region" description="Basic and acidic residues" evidence="5">
    <location>
        <begin position="57"/>
        <end position="72"/>
    </location>
</feature>
<feature type="domain" description="Homeobox" evidence="6">
    <location>
        <begin position="38"/>
        <end position="98"/>
    </location>
</feature>
<feature type="compositionally biased region" description="Low complexity" evidence="5">
    <location>
        <begin position="332"/>
        <end position="341"/>
    </location>
</feature>
<proteinExistence type="predicted"/>
<feature type="compositionally biased region" description="Polar residues" evidence="5">
    <location>
        <begin position="302"/>
        <end position="316"/>
    </location>
</feature>
<feature type="region of interest" description="Disordered" evidence="5">
    <location>
        <begin position="1"/>
        <end position="72"/>
    </location>
</feature>
<feature type="compositionally biased region" description="Polar residues" evidence="5">
    <location>
        <begin position="140"/>
        <end position="152"/>
    </location>
</feature>
<name>A0ABR3GKU0_9PEZI</name>
<dbReference type="PROSITE" id="PS50071">
    <property type="entry name" value="HOMEOBOX_2"/>
    <property type="match status" value="1"/>
</dbReference>
<feature type="DNA-binding region" description="Homeobox" evidence="3">
    <location>
        <begin position="40"/>
        <end position="99"/>
    </location>
</feature>
<dbReference type="InterPro" id="IPR009057">
    <property type="entry name" value="Homeodomain-like_sf"/>
</dbReference>
<feature type="compositionally biased region" description="Pro residues" evidence="5">
    <location>
        <begin position="119"/>
        <end position="139"/>
    </location>
</feature>
<keyword evidence="3 4" id="KW-0539">Nucleus</keyword>
<feature type="region of interest" description="Disordered" evidence="5">
    <location>
        <begin position="216"/>
        <end position="394"/>
    </location>
</feature>
<keyword evidence="8" id="KW-1185">Reference proteome</keyword>
<feature type="compositionally biased region" description="Acidic residues" evidence="5">
    <location>
        <begin position="223"/>
        <end position="233"/>
    </location>
</feature>
<feature type="compositionally biased region" description="Polar residues" evidence="5">
    <location>
        <begin position="8"/>
        <end position="26"/>
    </location>
</feature>
<evidence type="ECO:0000256" key="2">
    <source>
        <dbReference type="ARBA" id="ARBA00023155"/>
    </source>
</evidence>
<evidence type="ECO:0000256" key="5">
    <source>
        <dbReference type="SAM" id="MobiDB-lite"/>
    </source>
</evidence>
<dbReference type="Pfam" id="PF00046">
    <property type="entry name" value="Homeodomain"/>
    <property type="match status" value="1"/>
</dbReference>